<name>A0AAV4VLS2_9ARAC</name>
<reference evidence="1 2" key="1">
    <citation type="submission" date="2021-06" db="EMBL/GenBank/DDBJ databases">
        <title>Caerostris darwini draft genome.</title>
        <authorList>
            <person name="Kono N."/>
            <person name="Arakawa K."/>
        </authorList>
    </citation>
    <scope>NUCLEOTIDE SEQUENCE [LARGE SCALE GENOMIC DNA]</scope>
</reference>
<evidence type="ECO:0000313" key="1">
    <source>
        <dbReference type="EMBL" id="GIY70899.1"/>
    </source>
</evidence>
<evidence type="ECO:0000313" key="2">
    <source>
        <dbReference type="Proteomes" id="UP001054837"/>
    </source>
</evidence>
<dbReference type="Proteomes" id="UP001054837">
    <property type="component" value="Unassembled WGS sequence"/>
</dbReference>
<proteinExistence type="predicted"/>
<dbReference type="AlphaFoldDB" id="A0AAV4VLS2"/>
<organism evidence="1 2">
    <name type="scientific">Caerostris darwini</name>
    <dbReference type="NCBI Taxonomy" id="1538125"/>
    <lineage>
        <taxon>Eukaryota</taxon>
        <taxon>Metazoa</taxon>
        <taxon>Ecdysozoa</taxon>
        <taxon>Arthropoda</taxon>
        <taxon>Chelicerata</taxon>
        <taxon>Arachnida</taxon>
        <taxon>Araneae</taxon>
        <taxon>Araneomorphae</taxon>
        <taxon>Entelegynae</taxon>
        <taxon>Araneoidea</taxon>
        <taxon>Araneidae</taxon>
        <taxon>Caerostris</taxon>
    </lineage>
</organism>
<dbReference type="EMBL" id="BPLQ01013245">
    <property type="protein sequence ID" value="GIY70899.1"/>
    <property type="molecule type" value="Genomic_DNA"/>
</dbReference>
<protein>
    <submittedName>
        <fullName evidence="1">Uncharacterized protein</fullName>
    </submittedName>
</protein>
<sequence length="85" mass="9821">MPELSPSFRESGIDLTDICQLNRKRVRSTFPETAREQELNGSVPGIGPEIRFRNRLLPIRFPVEESELFASVAMLRLNRLRCLHI</sequence>
<accession>A0AAV4VLS2</accession>
<keyword evidence="2" id="KW-1185">Reference proteome</keyword>
<comment type="caution">
    <text evidence="1">The sequence shown here is derived from an EMBL/GenBank/DDBJ whole genome shotgun (WGS) entry which is preliminary data.</text>
</comment>
<gene>
    <name evidence="1" type="ORF">CDAR_226011</name>
</gene>